<keyword evidence="2" id="KW-1185">Reference proteome</keyword>
<evidence type="ECO:0000313" key="2">
    <source>
        <dbReference type="Proteomes" id="UP000470384"/>
    </source>
</evidence>
<dbReference type="Proteomes" id="UP000470384">
    <property type="component" value="Unassembled WGS sequence"/>
</dbReference>
<dbReference type="GeneID" id="300654865"/>
<protein>
    <submittedName>
        <fullName evidence="1">Uncharacterized protein</fullName>
    </submittedName>
</protein>
<dbReference type="EMBL" id="WXYQ01000005">
    <property type="protein sequence ID" value="NBG95667.1"/>
    <property type="molecule type" value="Genomic_DNA"/>
</dbReference>
<organism evidence="1 2">
    <name type="scientific">Pyruvatibacter mobilis</name>
    <dbReference type="NCBI Taxonomy" id="1712261"/>
    <lineage>
        <taxon>Bacteria</taxon>
        <taxon>Pseudomonadati</taxon>
        <taxon>Pseudomonadota</taxon>
        <taxon>Alphaproteobacteria</taxon>
        <taxon>Hyphomicrobiales</taxon>
        <taxon>Parvibaculaceae</taxon>
        <taxon>Pyruvatibacter</taxon>
    </lineage>
</organism>
<dbReference type="RefSeq" id="WP_027844357.1">
    <property type="nucleotide sequence ID" value="NZ_BMHN01000001.1"/>
</dbReference>
<comment type="caution">
    <text evidence="1">The sequence shown here is derived from an EMBL/GenBank/DDBJ whole genome shotgun (WGS) entry which is preliminary data.</text>
</comment>
<reference evidence="1 2" key="1">
    <citation type="journal article" date="2016" name="Int. J. Syst. Evol. Microbiol.">
        <title>Pyruvatibacter mobilis gen. nov., sp. nov., a marine bacterium from the culture broth of Picochlorum sp. 122.</title>
        <authorList>
            <person name="Wang G."/>
            <person name="Tang M."/>
            <person name="Wu H."/>
            <person name="Dai S."/>
            <person name="Li T."/>
            <person name="Chen C."/>
            <person name="He H."/>
            <person name="Fan J."/>
            <person name="Xiang W."/>
            <person name="Li X."/>
        </authorList>
    </citation>
    <scope>NUCLEOTIDE SEQUENCE [LARGE SCALE GENOMIC DNA]</scope>
    <source>
        <strain evidence="1 2">GYP-11</strain>
    </source>
</reference>
<accession>A0A845QB16</accession>
<gene>
    <name evidence="1" type="ORF">GTQ45_07970</name>
</gene>
<proteinExistence type="predicted"/>
<sequence>MALFSWFRRRTPPPPQLTGDPAHDMTQVLLRIEAHLSDLSDRSRQLEKLDRRLQGIETALRQI</sequence>
<name>A0A845QB16_9HYPH</name>
<dbReference type="AlphaFoldDB" id="A0A845QB16"/>
<evidence type="ECO:0000313" key="1">
    <source>
        <dbReference type="EMBL" id="NBG95667.1"/>
    </source>
</evidence>